<feature type="domain" description="Ubiquitin Mut7-C" evidence="2">
    <location>
        <begin position="15"/>
        <end position="92"/>
    </location>
</feature>
<dbReference type="Proteomes" id="UP000000323">
    <property type="component" value="Chromosome 1"/>
</dbReference>
<gene>
    <name evidence="3" type="ordered locus">Tter_0281</name>
</gene>
<evidence type="ECO:0000259" key="1">
    <source>
        <dbReference type="Pfam" id="PF01927"/>
    </source>
</evidence>
<dbReference type="Pfam" id="PF01927">
    <property type="entry name" value="Mut7-C"/>
    <property type="match status" value="1"/>
</dbReference>
<dbReference type="EMBL" id="CP001825">
    <property type="protein sequence ID" value="ACZ41203.1"/>
    <property type="molecule type" value="Genomic_DNA"/>
</dbReference>
<evidence type="ECO:0008006" key="5">
    <source>
        <dbReference type="Google" id="ProtNLM"/>
    </source>
</evidence>
<dbReference type="eggNOG" id="COG1977">
    <property type="taxonomic scope" value="Bacteria"/>
</dbReference>
<dbReference type="RefSeq" id="WP_012874238.1">
    <property type="nucleotide sequence ID" value="NC_013525.1"/>
</dbReference>
<feature type="domain" description="Mut7-C RNAse" evidence="1">
    <location>
        <begin position="106"/>
        <end position="248"/>
    </location>
</feature>
<reference evidence="4" key="1">
    <citation type="journal article" date="2010" name="Stand. Genomic Sci.">
        <title>Complete genome sequence of 'Thermobaculum terrenum' type strain (YNP1).</title>
        <authorList>
            <person name="Kiss H."/>
            <person name="Cleland D."/>
            <person name="Lapidus A."/>
            <person name="Lucas S."/>
            <person name="Glavina Del Rio T."/>
            <person name="Nolan M."/>
            <person name="Tice H."/>
            <person name="Han C."/>
            <person name="Goodwin L."/>
            <person name="Pitluck S."/>
            <person name="Liolios K."/>
            <person name="Ivanova N."/>
            <person name="Mavromatis K."/>
            <person name="Ovchinnikova G."/>
            <person name="Pati A."/>
            <person name="Chen A."/>
            <person name="Palaniappan K."/>
            <person name="Land M."/>
            <person name="Hauser L."/>
            <person name="Chang Y."/>
            <person name="Jeffries C."/>
            <person name="Lu M."/>
            <person name="Brettin T."/>
            <person name="Detter J."/>
            <person name="Goker M."/>
            <person name="Tindall B."/>
            <person name="Beck B."/>
            <person name="McDermott T."/>
            <person name="Woyke T."/>
            <person name="Bristow J."/>
            <person name="Eisen J."/>
            <person name="Markowitz V."/>
            <person name="Hugenholtz P."/>
            <person name="Kyrpides N."/>
            <person name="Klenk H."/>
            <person name="Cheng J."/>
        </authorList>
    </citation>
    <scope>NUCLEOTIDE SEQUENCE [LARGE SCALE GENOMIC DNA]</scope>
    <source>
        <strain evidence="4">ATCC BAA-798 / YNP1</strain>
    </source>
</reference>
<accession>D1CE47</accession>
<organism evidence="3 4">
    <name type="scientific">Thermobaculum terrenum (strain ATCC BAA-798 / CCMEE 7001 / YNP1)</name>
    <dbReference type="NCBI Taxonomy" id="525904"/>
    <lineage>
        <taxon>Bacteria</taxon>
        <taxon>Bacillati</taxon>
        <taxon>Chloroflexota</taxon>
        <taxon>Chloroflexia</taxon>
        <taxon>Candidatus Thermobaculales</taxon>
        <taxon>Candidatus Thermobaculaceae</taxon>
        <taxon>Thermobaculum</taxon>
    </lineage>
</organism>
<dbReference type="STRING" id="525904.Tter_0281"/>
<dbReference type="HOGENOM" id="CLU_074576_0_0_0"/>
<evidence type="ECO:0000313" key="3">
    <source>
        <dbReference type="EMBL" id="ACZ41203.1"/>
    </source>
</evidence>
<keyword evidence="4" id="KW-1185">Reference proteome</keyword>
<sequence>MSNFPDTPDKNTPCQVTLRFYAELNDFLPADKRQQDWLIDLDRRTSIKDLVESLGVPHTEVDLLVANGDIIDFSYVPKCGDRISVYPEFRSLSLGHHLKPDLDPNPKFVLDAHLGKLAGYLRMLGFDTIYDPDSSDLDLAFASKADGRILLTRDIGLLKRKIVFRGYYVRETEPKRQIIEVIKQFKLLDKINPFGRCAHCNDLLIDVPKREIIHLLLPKTILYYDEFRRCRGCGKIYWKGSHHEAILRLIESIQEEVSLEPKRLQTS</sequence>
<dbReference type="InterPro" id="IPR027798">
    <property type="entry name" value="Ub_Mut7C"/>
</dbReference>
<dbReference type="Pfam" id="PF14451">
    <property type="entry name" value="Ub-Mut7C"/>
    <property type="match status" value="1"/>
</dbReference>
<dbReference type="PANTHER" id="PTHR39081">
    <property type="entry name" value="MUT7-C DOMAIN-CONTAINING PROTEIN"/>
    <property type="match status" value="1"/>
</dbReference>
<dbReference type="PANTHER" id="PTHR39081:SF1">
    <property type="entry name" value="MUT7-C RNASE DOMAIN-CONTAINING PROTEIN"/>
    <property type="match status" value="1"/>
</dbReference>
<name>D1CE47_THET1</name>
<dbReference type="InterPro" id="IPR002782">
    <property type="entry name" value="Mut7-C_RNAse_dom"/>
</dbReference>
<proteinExistence type="predicted"/>
<dbReference type="AlphaFoldDB" id="D1CE47"/>
<dbReference type="eggNOG" id="COG1656">
    <property type="taxonomic scope" value="Bacteria"/>
</dbReference>
<protein>
    <recommendedName>
        <fullName evidence="5">Twitching motility protein PilT</fullName>
    </recommendedName>
</protein>
<dbReference type="KEGG" id="ttr:Tter_0281"/>
<evidence type="ECO:0000259" key="2">
    <source>
        <dbReference type="Pfam" id="PF14451"/>
    </source>
</evidence>
<dbReference type="OrthoDB" id="9797655at2"/>
<evidence type="ECO:0000313" key="4">
    <source>
        <dbReference type="Proteomes" id="UP000000323"/>
    </source>
</evidence>